<evidence type="ECO:0000259" key="11">
    <source>
        <dbReference type="Pfam" id="PF00593"/>
    </source>
</evidence>
<evidence type="ECO:0000256" key="7">
    <source>
        <dbReference type="ARBA" id="ARBA00023237"/>
    </source>
</evidence>
<dbReference type="PANTHER" id="PTHR47234">
    <property type="match status" value="1"/>
</dbReference>
<feature type="chain" id="PRO_5008353386" evidence="10">
    <location>
        <begin position="42"/>
        <end position="935"/>
    </location>
</feature>
<evidence type="ECO:0000256" key="8">
    <source>
        <dbReference type="PROSITE-ProRule" id="PRU01360"/>
    </source>
</evidence>
<dbReference type="InterPro" id="IPR000531">
    <property type="entry name" value="Beta-barrel_TonB"/>
</dbReference>
<reference evidence="13 14" key="1">
    <citation type="submission" date="2016-05" db="EMBL/GenBank/DDBJ databases">
        <title>Draft Genome Sequences of Stenotrophomonas maltophilia Strains Sm32COP, Sm41DVV, Sm46PAILV, SmF3, SmF22, SmSOFb1 and SmCVFa1, Isolated from Different Manures, in France.</title>
        <authorList>
            <person name="Nazaret S."/>
            <person name="Bodilis J."/>
        </authorList>
    </citation>
    <scope>NUCLEOTIDE SEQUENCE [LARGE SCALE GENOMIC DNA]</scope>
    <source>
        <strain evidence="13 14">Sm46PAILV</strain>
    </source>
</reference>
<comment type="similarity">
    <text evidence="8 9">Belongs to the TonB-dependent receptor family.</text>
</comment>
<proteinExistence type="inferred from homology"/>
<comment type="caution">
    <text evidence="13">The sequence shown here is derived from an EMBL/GenBank/DDBJ whole genome shotgun (WGS) entry which is preliminary data.</text>
</comment>
<dbReference type="SUPFAM" id="SSF56935">
    <property type="entry name" value="Porins"/>
    <property type="match status" value="1"/>
</dbReference>
<keyword evidence="4 8" id="KW-0812">Transmembrane</keyword>
<protein>
    <submittedName>
        <fullName evidence="13">TonB-dependent receptor</fullName>
    </submittedName>
</protein>
<organism evidence="13 14">
    <name type="scientific">Stenotrophomonas maltophilia</name>
    <name type="common">Pseudomonas maltophilia</name>
    <name type="synonym">Xanthomonas maltophilia</name>
    <dbReference type="NCBI Taxonomy" id="40324"/>
    <lineage>
        <taxon>Bacteria</taxon>
        <taxon>Pseudomonadati</taxon>
        <taxon>Pseudomonadota</taxon>
        <taxon>Gammaproteobacteria</taxon>
        <taxon>Lysobacterales</taxon>
        <taxon>Lysobacteraceae</taxon>
        <taxon>Stenotrophomonas</taxon>
        <taxon>Stenotrophomonas maltophilia group</taxon>
    </lineage>
</organism>
<dbReference type="Gene3D" id="2.170.130.10">
    <property type="entry name" value="TonB-dependent receptor, plug domain"/>
    <property type="match status" value="1"/>
</dbReference>
<dbReference type="InterPro" id="IPR037066">
    <property type="entry name" value="Plug_dom_sf"/>
</dbReference>
<evidence type="ECO:0000256" key="10">
    <source>
        <dbReference type="SAM" id="SignalP"/>
    </source>
</evidence>
<name>A0A1A6XQ45_STEMA</name>
<evidence type="ECO:0000256" key="3">
    <source>
        <dbReference type="ARBA" id="ARBA00022452"/>
    </source>
</evidence>
<feature type="signal peptide" evidence="10">
    <location>
        <begin position="1"/>
        <end position="41"/>
    </location>
</feature>
<keyword evidence="10" id="KW-0732">Signal</keyword>
<comment type="subcellular location">
    <subcellularLocation>
        <location evidence="1 8">Cell outer membrane</location>
        <topology evidence="1 8">Multi-pass membrane protein</topology>
    </subcellularLocation>
</comment>
<sequence>MKHLIQRPASRRTFLASSITHILAGSGLLLVGAVASSSALAQEQATNLDRITVTGSNIPRTNTETPSPVQVVTRQEIDRTGKTTVAEYLQTLTADGAGSIPKTFGNGFAGGGAGISLRGLGAGSTLVLLNGRRMATYGLADDGQKVFTDLSTIPLDAVERVEVLKDGASAIYGSDAIAGVVNIILRSDFQGAILRGSYGISGDGDGDAKKATLTAGTGDLASDGWNAFFSLDVGKTDAIKISDRKNRKWIGTGDIRRWGYDAADAQFLGGAFLSGGTGGGVGPNGSVFDDRNVDDDHPAFLVALPGCANLTSIPGQSDATAQQQGCLWDPAQKYRDLSPEEKYINVFGRASFAFGEGGEVYTEIGYSKKETTFSNTPSGVSGGWGYPGGPVNASSGSGATVLGPDHPDNPIPGQASRLRYSAWDVGPRVTNNTNEFNRFLVGVKGNWGDWNYDTAYLHSGTDLVNKRTGFLRYSAVRCALGNPNCAGGVWRIGDNADLNSQALYDYISPTISARAKSSLDMFDFTVSRSLADLKGGPLGLAMGTEWRKTSNSLSPQTYTDQGDIIGLGYSAYDGTQNVYAGYVELSAPVLEQLELSGALRYDKYESGEGKATPKLGVKWTPADWIALRASYAEGFRAPNPAENGDGGLAAFSNARDPVRCALDADECTARSVAIITRPNKDLKPEESKSYSVGIVLQPTSTTSLTVDAWEIKRTNEIAQGSTTAAILAGNVLRDSNNIGGVPNTGSILAVNTAYVNANSSRVRGIDTDIRQTFDIGPGQLEMDLQWSHVLKFERTEGDETVDYVGTHGNCDVTNCIGTPKDRINFGTTWKQGPWSISGVANYISKLENKDRRGGDYLAFYEDGTPVEKISSFTTFDLSGRWNITEAFELNASVQNVFDRIAPLDPSTYGAVNYNPLHFSGAIGRYFTVGAKYTFK</sequence>
<feature type="domain" description="TonB-dependent receptor-like beta-barrel" evidence="11">
    <location>
        <begin position="401"/>
        <end position="896"/>
    </location>
</feature>
<keyword evidence="13" id="KW-0675">Receptor</keyword>
<evidence type="ECO:0000256" key="2">
    <source>
        <dbReference type="ARBA" id="ARBA00022448"/>
    </source>
</evidence>
<dbReference type="Gene3D" id="2.40.170.20">
    <property type="entry name" value="TonB-dependent receptor, beta-barrel domain"/>
    <property type="match status" value="1"/>
</dbReference>
<dbReference type="PROSITE" id="PS52016">
    <property type="entry name" value="TONB_DEPENDENT_REC_3"/>
    <property type="match status" value="1"/>
</dbReference>
<evidence type="ECO:0000256" key="6">
    <source>
        <dbReference type="ARBA" id="ARBA00023136"/>
    </source>
</evidence>
<dbReference type="Pfam" id="PF00593">
    <property type="entry name" value="TonB_dep_Rec_b-barrel"/>
    <property type="match status" value="1"/>
</dbReference>
<evidence type="ECO:0000256" key="5">
    <source>
        <dbReference type="ARBA" id="ARBA00023077"/>
    </source>
</evidence>
<gene>
    <name evidence="13" type="ORF">A9K58_15640</name>
</gene>
<evidence type="ECO:0000259" key="12">
    <source>
        <dbReference type="Pfam" id="PF07715"/>
    </source>
</evidence>
<dbReference type="InterPro" id="IPR012910">
    <property type="entry name" value="Plug_dom"/>
</dbReference>
<dbReference type="EMBL" id="LYVJ01000012">
    <property type="protein sequence ID" value="OBU65063.1"/>
    <property type="molecule type" value="Genomic_DNA"/>
</dbReference>
<dbReference type="GO" id="GO:0009279">
    <property type="term" value="C:cell outer membrane"/>
    <property type="evidence" value="ECO:0007669"/>
    <property type="project" value="UniProtKB-SubCell"/>
</dbReference>
<dbReference type="Pfam" id="PF07715">
    <property type="entry name" value="Plug"/>
    <property type="match status" value="1"/>
</dbReference>
<feature type="domain" description="TonB-dependent receptor plug" evidence="12">
    <location>
        <begin position="63"/>
        <end position="180"/>
    </location>
</feature>
<keyword evidence="3 8" id="KW-1134">Transmembrane beta strand</keyword>
<evidence type="ECO:0000256" key="4">
    <source>
        <dbReference type="ARBA" id="ARBA00022692"/>
    </source>
</evidence>
<evidence type="ECO:0000256" key="9">
    <source>
        <dbReference type="RuleBase" id="RU003357"/>
    </source>
</evidence>
<keyword evidence="2 8" id="KW-0813">Transport</keyword>
<dbReference type="AlphaFoldDB" id="A0A1A6XQ45"/>
<evidence type="ECO:0000256" key="1">
    <source>
        <dbReference type="ARBA" id="ARBA00004571"/>
    </source>
</evidence>
<keyword evidence="7 8" id="KW-0998">Cell outer membrane</keyword>
<dbReference type="PANTHER" id="PTHR47234:SF2">
    <property type="entry name" value="TONB-DEPENDENT RECEPTOR"/>
    <property type="match status" value="1"/>
</dbReference>
<evidence type="ECO:0000313" key="14">
    <source>
        <dbReference type="Proteomes" id="UP000092256"/>
    </source>
</evidence>
<keyword evidence="6 8" id="KW-0472">Membrane</keyword>
<keyword evidence="5 9" id="KW-0798">TonB box</keyword>
<evidence type="ECO:0000313" key="13">
    <source>
        <dbReference type="EMBL" id="OBU65063.1"/>
    </source>
</evidence>
<accession>A0A1A6XQ45</accession>
<dbReference type="OrthoDB" id="6276154at2"/>
<dbReference type="CDD" id="cd01347">
    <property type="entry name" value="ligand_gated_channel"/>
    <property type="match status" value="1"/>
</dbReference>
<dbReference type="InterPro" id="IPR039426">
    <property type="entry name" value="TonB-dep_rcpt-like"/>
</dbReference>
<dbReference type="Proteomes" id="UP000092256">
    <property type="component" value="Unassembled WGS sequence"/>
</dbReference>
<dbReference type="RefSeq" id="WP_065200219.1">
    <property type="nucleotide sequence ID" value="NZ_LYVJ01000012.1"/>
</dbReference>
<dbReference type="InterPro" id="IPR036942">
    <property type="entry name" value="Beta-barrel_TonB_sf"/>
</dbReference>